<evidence type="ECO:0000313" key="1">
    <source>
        <dbReference type="EMBL" id="SUZ76817.1"/>
    </source>
</evidence>
<gene>
    <name evidence="1" type="ORF">METZ01_LOCUS29671</name>
</gene>
<dbReference type="EMBL" id="UINC01001293">
    <property type="protein sequence ID" value="SUZ76817.1"/>
    <property type="molecule type" value="Genomic_DNA"/>
</dbReference>
<feature type="non-terminal residue" evidence="1">
    <location>
        <position position="1"/>
    </location>
</feature>
<proteinExistence type="predicted"/>
<accession>A0A381QFH1</accession>
<dbReference type="AlphaFoldDB" id="A0A381QFH1"/>
<organism evidence="1">
    <name type="scientific">marine metagenome</name>
    <dbReference type="NCBI Taxonomy" id="408172"/>
    <lineage>
        <taxon>unclassified sequences</taxon>
        <taxon>metagenomes</taxon>
        <taxon>ecological metagenomes</taxon>
    </lineage>
</organism>
<sequence length="29" mass="3279">VCGKSFADFIESSAEHNYDELAKLRFLTS</sequence>
<name>A0A381QFH1_9ZZZZ</name>
<reference evidence="1" key="1">
    <citation type="submission" date="2018-05" db="EMBL/GenBank/DDBJ databases">
        <authorList>
            <person name="Lanie J.A."/>
            <person name="Ng W.-L."/>
            <person name="Kazmierczak K.M."/>
            <person name="Andrzejewski T.M."/>
            <person name="Davidsen T.M."/>
            <person name="Wayne K.J."/>
            <person name="Tettelin H."/>
            <person name="Glass J.I."/>
            <person name="Rusch D."/>
            <person name="Podicherti R."/>
            <person name="Tsui H.-C.T."/>
            <person name="Winkler M.E."/>
        </authorList>
    </citation>
    <scope>NUCLEOTIDE SEQUENCE</scope>
</reference>
<protein>
    <submittedName>
        <fullName evidence="1">Uncharacterized protein</fullName>
    </submittedName>
</protein>